<accession>A0A4R5BPL2</accession>
<dbReference type="AlphaFoldDB" id="A0A4R5BPL2"/>
<evidence type="ECO:0000256" key="2">
    <source>
        <dbReference type="SAM" id="Phobius"/>
    </source>
</evidence>
<feature type="transmembrane region" description="Helical" evidence="2">
    <location>
        <begin position="46"/>
        <end position="67"/>
    </location>
</feature>
<evidence type="ECO:0000256" key="1">
    <source>
        <dbReference type="SAM" id="MobiDB-lite"/>
    </source>
</evidence>
<evidence type="ECO:0000313" key="4">
    <source>
        <dbReference type="Proteomes" id="UP000294513"/>
    </source>
</evidence>
<dbReference type="RefSeq" id="WP_131893971.1">
    <property type="nucleotide sequence ID" value="NZ_SMKU01000071.1"/>
</dbReference>
<keyword evidence="2" id="KW-1133">Transmembrane helix</keyword>
<gene>
    <name evidence="3" type="ORF">E1298_16140</name>
</gene>
<keyword evidence="4" id="KW-1185">Reference proteome</keyword>
<evidence type="ECO:0000313" key="3">
    <source>
        <dbReference type="EMBL" id="TDD87386.1"/>
    </source>
</evidence>
<keyword evidence="2" id="KW-0812">Transmembrane</keyword>
<reference evidence="3 4" key="1">
    <citation type="submission" date="2019-03" db="EMBL/GenBank/DDBJ databases">
        <title>Draft genome sequences of novel Actinobacteria.</title>
        <authorList>
            <person name="Sahin N."/>
            <person name="Ay H."/>
            <person name="Saygin H."/>
        </authorList>
    </citation>
    <scope>NUCLEOTIDE SEQUENCE [LARGE SCALE GENOMIC DNA]</scope>
    <source>
        <strain evidence="3 4">H3C3</strain>
    </source>
</reference>
<organism evidence="3 4">
    <name type="scientific">Actinomadura rubrisoli</name>
    <dbReference type="NCBI Taxonomy" id="2530368"/>
    <lineage>
        <taxon>Bacteria</taxon>
        <taxon>Bacillati</taxon>
        <taxon>Actinomycetota</taxon>
        <taxon>Actinomycetes</taxon>
        <taxon>Streptosporangiales</taxon>
        <taxon>Thermomonosporaceae</taxon>
        <taxon>Actinomadura</taxon>
    </lineage>
</organism>
<evidence type="ECO:0008006" key="5">
    <source>
        <dbReference type="Google" id="ProtNLM"/>
    </source>
</evidence>
<protein>
    <recommendedName>
        <fullName evidence="5">CU044_5270 family protein</fullName>
    </recommendedName>
</protein>
<dbReference type="EMBL" id="SMKU01000071">
    <property type="protein sequence ID" value="TDD87386.1"/>
    <property type="molecule type" value="Genomic_DNA"/>
</dbReference>
<dbReference type="NCBIfam" id="NF038083">
    <property type="entry name" value="CU044_5270_fam"/>
    <property type="match status" value="1"/>
</dbReference>
<comment type="caution">
    <text evidence="3">The sequence shown here is derived from an EMBL/GenBank/DDBJ whole genome shotgun (WGS) entry which is preliminary data.</text>
</comment>
<proteinExistence type="predicted"/>
<dbReference type="Proteomes" id="UP000294513">
    <property type="component" value="Unassembled WGS sequence"/>
</dbReference>
<sequence>MDELRMIATMLDEPPTPEAAARGRARLERGIHAPQRPSRRLSRPRLPLLAGLGAATTAAAVTGAVLLSSGTSPRAPDPVRAEPVSARTVLLTAARQAEAEAAPATGRYWHVRTLTAIPRKVGPKGDQYWMDKLMVSEHWARPDGLSWFGYREVGARPHTAEDKVKWARDGSPTKWTAGTPEPGDEDGPAILYGTPRPGHVGKVPNSRTFTVCDKELSLRQVQSLPTDPVALRTAVMRAMRTNDDGPVPVSAETNFLQGCLVQLLAEVPVPPKVRGAAYRLLAAWTAVKVTGRTADERGRAGIGLLLGGSSPPTRLVIDPKSSHVLSEWTEPAGDASKLTGKSRKRLYLQVGWTDAKPAVPALP</sequence>
<feature type="region of interest" description="Disordered" evidence="1">
    <location>
        <begin position="164"/>
        <end position="185"/>
    </location>
</feature>
<keyword evidence="2" id="KW-0472">Membrane</keyword>
<dbReference type="InterPro" id="IPR047789">
    <property type="entry name" value="CU044_5270-like"/>
</dbReference>
<dbReference type="OrthoDB" id="3822522at2"/>
<name>A0A4R5BPL2_9ACTN</name>